<reference evidence="1 2" key="1">
    <citation type="submission" date="2020-08" db="EMBL/GenBank/DDBJ databases">
        <title>Genomic Encyclopedia of Type Strains, Phase IV (KMG-V): Genome sequencing to study the core and pangenomes of soil and plant-associated prokaryotes.</title>
        <authorList>
            <person name="Whitman W."/>
        </authorList>
    </citation>
    <scope>NUCLEOTIDE SEQUENCE [LARGE SCALE GENOMIC DNA]</scope>
    <source>
        <strain evidence="1 2">MP601</strain>
    </source>
</reference>
<dbReference type="InterPro" id="IPR036922">
    <property type="entry name" value="Rieske_2Fe-2S_sf"/>
</dbReference>
<comment type="caution">
    <text evidence="1">The sequence shown here is derived from an EMBL/GenBank/DDBJ whole genome shotgun (WGS) entry which is preliminary data.</text>
</comment>
<organism evidence="1 2">
    <name type="scientific">Mucilaginibacter lappiensis</name>
    <dbReference type="NCBI Taxonomy" id="354630"/>
    <lineage>
        <taxon>Bacteria</taxon>
        <taxon>Pseudomonadati</taxon>
        <taxon>Bacteroidota</taxon>
        <taxon>Sphingobacteriia</taxon>
        <taxon>Sphingobacteriales</taxon>
        <taxon>Sphingobacteriaceae</taxon>
        <taxon>Mucilaginibacter</taxon>
    </lineage>
</organism>
<dbReference type="GO" id="GO:0051537">
    <property type="term" value="F:2 iron, 2 sulfur cluster binding"/>
    <property type="evidence" value="ECO:0007669"/>
    <property type="project" value="InterPro"/>
</dbReference>
<dbReference type="AlphaFoldDB" id="A0A841JMX2"/>
<dbReference type="Proteomes" id="UP000548326">
    <property type="component" value="Unassembled WGS sequence"/>
</dbReference>
<dbReference type="EMBL" id="JACHCA010000031">
    <property type="protein sequence ID" value="MBB6131784.1"/>
    <property type="molecule type" value="Genomic_DNA"/>
</dbReference>
<accession>A0A841JMX2</accession>
<dbReference type="Gene3D" id="2.102.10.10">
    <property type="entry name" value="Rieske [2Fe-2S] iron-sulphur domain"/>
    <property type="match status" value="1"/>
</dbReference>
<evidence type="ECO:0000313" key="2">
    <source>
        <dbReference type="Proteomes" id="UP000548326"/>
    </source>
</evidence>
<protein>
    <submittedName>
        <fullName evidence="1">Nitrite reductase/ring-hydroxylating ferredoxin subunit</fullName>
    </submittedName>
</protein>
<name>A0A841JMX2_9SPHI</name>
<proteinExistence type="predicted"/>
<dbReference type="RefSeq" id="WP_183590183.1">
    <property type="nucleotide sequence ID" value="NZ_JACHCA010000031.1"/>
</dbReference>
<sequence length="135" mass="14386">MKKFILVILTSICLFSCGKGDPVPSVPVNFQAPINPTYSALNSPGGYAIVNGYGVSGLILYHSQTRGIVAFDRCSSYQPEKKCAVTIDDTGLTATDPCSGSKFSLEDGTPVKAPATKSLRSYQVITTQFTIQVVN</sequence>
<gene>
    <name evidence="1" type="ORF">HDF22_005937</name>
</gene>
<evidence type="ECO:0000313" key="1">
    <source>
        <dbReference type="EMBL" id="MBB6131784.1"/>
    </source>
</evidence>